<evidence type="ECO:0000256" key="1">
    <source>
        <dbReference type="SAM" id="Coils"/>
    </source>
</evidence>
<dbReference type="CDD" id="cd06257">
    <property type="entry name" value="DnaJ"/>
    <property type="match status" value="1"/>
</dbReference>
<dbReference type="OrthoDB" id="10250354at2759"/>
<dbReference type="Pfam" id="PF00226">
    <property type="entry name" value="DnaJ"/>
    <property type="match status" value="1"/>
</dbReference>
<feature type="coiled-coil region" evidence="1">
    <location>
        <begin position="283"/>
        <end position="331"/>
    </location>
</feature>
<dbReference type="EMBL" id="AZBU02000005">
    <property type="protein sequence ID" value="TKR77602.1"/>
    <property type="molecule type" value="Genomic_DNA"/>
</dbReference>
<evidence type="ECO:0000313" key="3">
    <source>
        <dbReference type="EMBL" id="TKR77602.1"/>
    </source>
</evidence>
<dbReference type="PANTHER" id="PTHR44272">
    <property type="entry name" value="DNAJ DOMAIN (PROKARYOTIC HEAT SHOCK PROTEIN)"/>
    <property type="match status" value="1"/>
</dbReference>
<keyword evidence="1" id="KW-0175">Coiled coil</keyword>
<proteinExistence type="predicted"/>
<protein>
    <recommendedName>
        <fullName evidence="2">J domain-containing protein</fullName>
    </recommendedName>
</protein>
<sequence length="396" mass="44935">MASKDTKVSEMEDFYVILGVEKSASEQEIKNAYRKLALKYHPDRNPGDEKSQETFKKISIAYSVLSDPNRRRQYDLSGPSGAALDFEGLDIAEMGSVGRVFGALFTKLGVPIPTQIGPKVLSQARDLCEGKNNDAKELAAGESVEGSIKNQEAAFYRITMRKEWQQHGVMIVCKSPAMSKFKLVLFDKEGGVRIMQESMKKKTCTCADIYFVPFQRVNISEFIPMKYYMDDKETPLPFHYLDTLETVGSHTLDERDHILCVYGDNWIKTVKYKLTFVPLSAQAAESVLELNELETNLAEKKTDMAQFQTEYTEAKKRYEAAKKRLKEEDEGISKCLKRRDVLYDELFDQSCQPFAAKISPSNSSNKGFFGDSFKTTCTKRFIIGYCCVVKVNNSFQ</sequence>
<dbReference type="SMART" id="SM00271">
    <property type="entry name" value="DnaJ"/>
    <property type="match status" value="1"/>
</dbReference>
<dbReference type="InterPro" id="IPR052812">
    <property type="entry name" value="Plant_DnaJ_domain"/>
</dbReference>
<feature type="domain" description="J" evidence="2">
    <location>
        <begin position="13"/>
        <end position="78"/>
    </location>
</feature>
<accession>A0A4U5N5P2</accession>
<organism evidence="3 4">
    <name type="scientific">Steinernema carpocapsae</name>
    <name type="common">Entomopathogenic nematode</name>
    <dbReference type="NCBI Taxonomy" id="34508"/>
    <lineage>
        <taxon>Eukaryota</taxon>
        <taxon>Metazoa</taxon>
        <taxon>Ecdysozoa</taxon>
        <taxon>Nematoda</taxon>
        <taxon>Chromadorea</taxon>
        <taxon>Rhabditida</taxon>
        <taxon>Tylenchina</taxon>
        <taxon>Panagrolaimomorpha</taxon>
        <taxon>Strongyloidoidea</taxon>
        <taxon>Steinernematidae</taxon>
        <taxon>Steinernema</taxon>
    </lineage>
</organism>
<gene>
    <name evidence="3" type="ORF">L596_018537</name>
</gene>
<evidence type="ECO:0000313" key="4">
    <source>
        <dbReference type="Proteomes" id="UP000298663"/>
    </source>
</evidence>
<dbReference type="Gene3D" id="1.10.287.110">
    <property type="entry name" value="DnaJ domain"/>
    <property type="match status" value="1"/>
</dbReference>
<keyword evidence="4" id="KW-1185">Reference proteome</keyword>
<name>A0A4U5N5P2_STECR</name>
<dbReference type="AlphaFoldDB" id="A0A4U5N5P2"/>
<dbReference type="Proteomes" id="UP000298663">
    <property type="component" value="Unassembled WGS sequence"/>
</dbReference>
<dbReference type="SUPFAM" id="SSF46565">
    <property type="entry name" value="Chaperone J-domain"/>
    <property type="match status" value="1"/>
</dbReference>
<dbReference type="PROSITE" id="PS00636">
    <property type="entry name" value="DNAJ_1"/>
    <property type="match status" value="1"/>
</dbReference>
<dbReference type="PANTHER" id="PTHR44272:SF3">
    <property type="entry name" value="J DOMAIN-CONTAINING PROTEIN"/>
    <property type="match status" value="1"/>
</dbReference>
<dbReference type="InterPro" id="IPR001623">
    <property type="entry name" value="DnaJ_domain"/>
</dbReference>
<dbReference type="InterPro" id="IPR018253">
    <property type="entry name" value="DnaJ_domain_CS"/>
</dbReference>
<reference evidence="3 4" key="1">
    <citation type="journal article" date="2015" name="Genome Biol.">
        <title>Comparative genomics of Steinernema reveals deeply conserved gene regulatory networks.</title>
        <authorList>
            <person name="Dillman A.R."/>
            <person name="Macchietto M."/>
            <person name="Porter C.F."/>
            <person name="Rogers A."/>
            <person name="Williams B."/>
            <person name="Antoshechkin I."/>
            <person name="Lee M.M."/>
            <person name="Goodwin Z."/>
            <person name="Lu X."/>
            <person name="Lewis E.E."/>
            <person name="Goodrich-Blair H."/>
            <person name="Stock S.P."/>
            <person name="Adams B.J."/>
            <person name="Sternberg P.W."/>
            <person name="Mortazavi A."/>
        </authorList>
    </citation>
    <scope>NUCLEOTIDE SEQUENCE [LARGE SCALE GENOMIC DNA]</scope>
    <source>
        <strain evidence="3 4">ALL</strain>
    </source>
</reference>
<dbReference type="InterPro" id="IPR036869">
    <property type="entry name" value="J_dom_sf"/>
</dbReference>
<dbReference type="STRING" id="34508.A0A4U5N5P2"/>
<dbReference type="PROSITE" id="PS50076">
    <property type="entry name" value="DNAJ_2"/>
    <property type="match status" value="1"/>
</dbReference>
<dbReference type="PRINTS" id="PR00625">
    <property type="entry name" value="JDOMAIN"/>
</dbReference>
<comment type="caution">
    <text evidence="3">The sequence shown here is derived from an EMBL/GenBank/DDBJ whole genome shotgun (WGS) entry which is preliminary data.</text>
</comment>
<reference evidence="3 4" key="2">
    <citation type="journal article" date="2019" name="G3 (Bethesda)">
        <title>Hybrid Assembly of the Genome of the Entomopathogenic Nematode Steinernema carpocapsae Identifies the X-Chromosome.</title>
        <authorList>
            <person name="Serra L."/>
            <person name="Macchietto M."/>
            <person name="Macias-Munoz A."/>
            <person name="McGill C.J."/>
            <person name="Rodriguez I.M."/>
            <person name="Rodriguez B."/>
            <person name="Murad R."/>
            <person name="Mortazavi A."/>
        </authorList>
    </citation>
    <scope>NUCLEOTIDE SEQUENCE [LARGE SCALE GENOMIC DNA]</scope>
    <source>
        <strain evidence="3 4">ALL</strain>
    </source>
</reference>
<evidence type="ECO:0000259" key="2">
    <source>
        <dbReference type="PROSITE" id="PS50076"/>
    </source>
</evidence>